<accession>A0A142KGA1</accession>
<evidence type="ECO:0000313" key="2">
    <source>
        <dbReference type="EMBL" id="AOZ46622.1"/>
    </source>
</evidence>
<protein>
    <submittedName>
        <fullName evidence="1">Uncharacterized protein</fullName>
    </submittedName>
</protein>
<dbReference type="AlphaFoldDB" id="A0A142KGA1"/>
<evidence type="ECO:0000313" key="3">
    <source>
        <dbReference type="Proteomes" id="UP000075221"/>
    </source>
</evidence>
<keyword evidence="4" id="KW-1185">Reference proteome</keyword>
<dbReference type="Proteomes" id="UP000075221">
    <property type="component" value="Chromosome"/>
</dbReference>
<dbReference type="EMBL" id="CP014352">
    <property type="protein sequence ID" value="AMS05139.1"/>
    <property type="molecule type" value="Genomic_DNA"/>
</dbReference>
<sequence length="125" mass="14276">MQEDPTLIGRPLPDEVKTLMRRVLSFTDEAAEICQQQIQDTVIESFAPDWIDLATPTSTPQFRSAANPFLDYVNVYRNGDVVGFILLWCDDRRLSAIEQAWVSDDPPAGWPAPDDVRFEPNNYHH</sequence>
<evidence type="ECO:0000313" key="4">
    <source>
        <dbReference type="Proteomes" id="UP000178666"/>
    </source>
</evidence>
<name>A0A142KGA1_9ACTN</name>
<organism evidence="1 3">
    <name type="scientific">Acidipropionibacterium acidipropionici</name>
    <dbReference type="NCBI Taxonomy" id="1748"/>
    <lineage>
        <taxon>Bacteria</taxon>
        <taxon>Bacillati</taxon>
        <taxon>Actinomycetota</taxon>
        <taxon>Actinomycetes</taxon>
        <taxon>Propionibacteriales</taxon>
        <taxon>Propionibacteriaceae</taxon>
        <taxon>Acidipropionibacterium</taxon>
    </lineage>
</organism>
<proteinExistence type="predicted"/>
<dbReference type="OMA" id="WWRTISS"/>
<dbReference type="RefSeq" id="WP_015071313.1">
    <property type="nucleotide sequence ID" value="NZ_CP013126.1"/>
</dbReference>
<evidence type="ECO:0000313" key="1">
    <source>
        <dbReference type="EMBL" id="AMS05139.1"/>
    </source>
</evidence>
<dbReference type="OrthoDB" id="4554920at2"/>
<dbReference type="GeneID" id="88085110"/>
<dbReference type="EMBL" id="CP015970">
    <property type="protein sequence ID" value="AOZ46622.1"/>
    <property type="molecule type" value="Genomic_DNA"/>
</dbReference>
<reference evidence="2 4" key="1">
    <citation type="journal article" date="2016" name="Plant Dis.">
        <title>Improved production of propionic acid using genome shuffling.</title>
        <authorList>
            <person name="Luna-Flores C.H."/>
            <person name="Palfreyman R.W."/>
            <person name="Kromer J.O."/>
            <person name="Nielsen L.K."/>
            <person name="Marcellin E."/>
        </authorList>
    </citation>
    <scope>NUCLEOTIDE SEQUENCE [LARGE SCALE GENOMIC DNA]</scope>
    <source>
        <strain evidence="2 4">F3E8</strain>
    </source>
</reference>
<gene>
    <name evidence="2" type="ORF">A8L58_07800</name>
    <name evidence="1" type="ORF">AXH35_06335</name>
</gene>
<dbReference type="KEGG" id="aaci:ASQ49_08815"/>
<dbReference type="Proteomes" id="UP000178666">
    <property type="component" value="Chromosome"/>
</dbReference>
<reference evidence="1 3" key="2">
    <citation type="submission" date="2016-02" db="EMBL/GenBank/DDBJ databases">
        <title>Complete Genome Sequence of Propionibacterium acidipropionici ATCC 55737.</title>
        <authorList>
            <person name="Luna Flores C.H."/>
            <person name="Nielsen L.K."/>
            <person name="Marcellin E."/>
        </authorList>
    </citation>
    <scope>NUCLEOTIDE SEQUENCE [LARGE SCALE GENOMIC DNA]</scope>
    <source>
        <strain evidence="1 3">ATCC 55737</strain>
    </source>
</reference>